<evidence type="ECO:0000256" key="3">
    <source>
        <dbReference type="PIRSR" id="PIRSR002703-1"/>
    </source>
</evidence>
<comment type="similarity">
    <text evidence="1">Belongs to the thaumatin family.</text>
</comment>
<protein>
    <submittedName>
        <fullName evidence="5">Osmotin-like protein OSM34</fullName>
    </submittedName>
</protein>
<dbReference type="Pfam" id="PF00314">
    <property type="entry name" value="Thaumatin"/>
    <property type="match status" value="1"/>
</dbReference>
<reference evidence="5 6" key="1">
    <citation type="journal article" date="2022" name="Nat. Plants">
        <title>Genomes of leafy and leafless Platanthera orchids illuminate the evolution of mycoheterotrophy.</title>
        <authorList>
            <person name="Li M.H."/>
            <person name="Liu K.W."/>
            <person name="Li Z."/>
            <person name="Lu H.C."/>
            <person name="Ye Q.L."/>
            <person name="Zhang D."/>
            <person name="Wang J.Y."/>
            <person name="Li Y.F."/>
            <person name="Zhong Z.M."/>
            <person name="Liu X."/>
            <person name="Yu X."/>
            <person name="Liu D.K."/>
            <person name="Tu X.D."/>
            <person name="Liu B."/>
            <person name="Hao Y."/>
            <person name="Liao X.Y."/>
            <person name="Jiang Y.T."/>
            <person name="Sun W.H."/>
            <person name="Chen J."/>
            <person name="Chen Y.Q."/>
            <person name="Ai Y."/>
            <person name="Zhai J.W."/>
            <person name="Wu S.S."/>
            <person name="Zhou Z."/>
            <person name="Hsiao Y.Y."/>
            <person name="Wu W.L."/>
            <person name="Chen Y.Y."/>
            <person name="Lin Y.F."/>
            <person name="Hsu J.L."/>
            <person name="Li C.Y."/>
            <person name="Wang Z.W."/>
            <person name="Zhao X."/>
            <person name="Zhong W.Y."/>
            <person name="Ma X.K."/>
            <person name="Ma L."/>
            <person name="Huang J."/>
            <person name="Chen G.Z."/>
            <person name="Huang M.Z."/>
            <person name="Huang L."/>
            <person name="Peng D.H."/>
            <person name="Luo Y.B."/>
            <person name="Zou S.Q."/>
            <person name="Chen S.P."/>
            <person name="Lan S."/>
            <person name="Tsai W.C."/>
            <person name="Van de Peer Y."/>
            <person name="Liu Z.J."/>
        </authorList>
    </citation>
    <scope>NUCLEOTIDE SEQUENCE [LARGE SCALE GENOMIC DNA]</scope>
    <source>
        <strain evidence="5">Lor287</strain>
    </source>
</reference>
<comment type="caution">
    <text evidence="5">The sequence shown here is derived from an EMBL/GenBank/DDBJ whole genome shotgun (WGS) entry which is preliminary data.</text>
</comment>
<feature type="signal peptide" evidence="4">
    <location>
        <begin position="1"/>
        <end position="20"/>
    </location>
</feature>
<feature type="disulfide bond" evidence="3">
    <location>
        <begin position="29"/>
        <end position="224"/>
    </location>
</feature>
<evidence type="ECO:0000256" key="1">
    <source>
        <dbReference type="ARBA" id="ARBA00010607"/>
    </source>
</evidence>
<dbReference type="EMBL" id="JBBWWQ010000001">
    <property type="protein sequence ID" value="KAK8956732.1"/>
    <property type="molecule type" value="Genomic_DNA"/>
</dbReference>
<dbReference type="InterPro" id="IPR001938">
    <property type="entry name" value="Thaumatin"/>
</dbReference>
<feature type="disulfide bond" evidence="3">
    <location>
        <begin position="166"/>
        <end position="175"/>
    </location>
</feature>
<dbReference type="SMART" id="SM00205">
    <property type="entry name" value="THN"/>
    <property type="match status" value="1"/>
</dbReference>
<keyword evidence="4" id="KW-0732">Signal</keyword>
<keyword evidence="6" id="KW-1185">Reference proteome</keyword>
<name>A0AAP0GFA1_9ASPA</name>
<feature type="chain" id="PRO_5043003309" evidence="4">
    <location>
        <begin position="21"/>
        <end position="225"/>
    </location>
</feature>
<feature type="disulfide bond" evidence="3">
    <location>
        <begin position="152"/>
        <end position="162"/>
    </location>
</feature>
<dbReference type="SUPFAM" id="SSF49870">
    <property type="entry name" value="Osmotin, thaumatin-like protein"/>
    <property type="match status" value="1"/>
</dbReference>
<dbReference type="PIRSF" id="PIRSF002703">
    <property type="entry name" value="Thaumatin"/>
    <property type="match status" value="1"/>
</dbReference>
<organism evidence="5 6">
    <name type="scientific">Platanthera zijinensis</name>
    <dbReference type="NCBI Taxonomy" id="2320716"/>
    <lineage>
        <taxon>Eukaryota</taxon>
        <taxon>Viridiplantae</taxon>
        <taxon>Streptophyta</taxon>
        <taxon>Embryophyta</taxon>
        <taxon>Tracheophyta</taxon>
        <taxon>Spermatophyta</taxon>
        <taxon>Magnoliopsida</taxon>
        <taxon>Liliopsida</taxon>
        <taxon>Asparagales</taxon>
        <taxon>Orchidaceae</taxon>
        <taxon>Orchidoideae</taxon>
        <taxon>Orchideae</taxon>
        <taxon>Orchidinae</taxon>
        <taxon>Platanthera</taxon>
    </lineage>
</organism>
<sequence length="225" mass="23939">MLLLIPFLLPHLLLLSFSDAAIFNIINNCPYTIWPAAVPGGGRELFPSQTWTLPIITSSAASGRIWARTKCAFNAAGKGTCLSGDCSGVLSCTANGSPPATVVKYSLNQYGGNDFYEISLVDGYNVAVDITPTGAGNCMAARCTNQNIVTQCPSALRAAGGCRSACDVYKSSNYCCNYKAGSCWPTSYSKFFKNFCPNSNTYTGDDPTSTYTCTSGGNYRVTFCP</sequence>
<evidence type="ECO:0000313" key="6">
    <source>
        <dbReference type="Proteomes" id="UP001418222"/>
    </source>
</evidence>
<feature type="disulfide bond" evidence="3">
    <location>
        <begin position="138"/>
        <end position="213"/>
    </location>
</feature>
<keyword evidence="2 3" id="KW-1015">Disulfide bond</keyword>
<dbReference type="PANTHER" id="PTHR31048">
    <property type="entry name" value="OS03G0233200 PROTEIN"/>
    <property type="match status" value="1"/>
</dbReference>
<dbReference type="InterPro" id="IPR037176">
    <property type="entry name" value="Osmotin/thaumatin-like_sf"/>
</dbReference>
<evidence type="ECO:0000256" key="2">
    <source>
        <dbReference type="ARBA" id="ARBA00023157"/>
    </source>
</evidence>
<dbReference type="Gene3D" id="2.60.110.10">
    <property type="entry name" value="Thaumatin"/>
    <property type="match status" value="1"/>
</dbReference>
<feature type="disulfide bond" evidence="3">
    <location>
        <begin position="86"/>
        <end position="92"/>
    </location>
</feature>
<dbReference type="FunFam" id="2.60.110.10:FF:000003">
    <property type="entry name" value="Thaumatin I"/>
    <property type="match status" value="1"/>
</dbReference>
<dbReference type="PROSITE" id="PS51367">
    <property type="entry name" value="THAUMATIN_2"/>
    <property type="match status" value="1"/>
</dbReference>
<feature type="disulfide bond" evidence="3">
    <location>
        <begin position="143"/>
        <end position="196"/>
    </location>
</feature>
<gene>
    <name evidence="5" type="primary">OSM34</name>
    <name evidence="5" type="ORF">KSP39_PZI000358</name>
</gene>
<feature type="disulfide bond" evidence="3">
    <location>
        <begin position="71"/>
        <end position="81"/>
    </location>
</feature>
<proteinExistence type="inferred from homology"/>
<accession>A0AAP0GFA1</accession>
<dbReference type="Proteomes" id="UP001418222">
    <property type="component" value="Unassembled WGS sequence"/>
</dbReference>
<dbReference type="AlphaFoldDB" id="A0AAP0GFA1"/>
<dbReference type="PRINTS" id="PR00347">
    <property type="entry name" value="THAUMATIN"/>
</dbReference>
<evidence type="ECO:0000313" key="5">
    <source>
        <dbReference type="EMBL" id="KAK8956732.1"/>
    </source>
</evidence>
<feature type="disulfide bond" evidence="3">
    <location>
        <begin position="176"/>
        <end position="183"/>
    </location>
</feature>
<evidence type="ECO:0000256" key="4">
    <source>
        <dbReference type="SAM" id="SignalP"/>
    </source>
</evidence>